<dbReference type="EMBL" id="JAGFNK010000638">
    <property type="protein sequence ID" value="KAI9445816.1"/>
    <property type="molecule type" value="Genomic_DNA"/>
</dbReference>
<organism evidence="1 2">
    <name type="scientific">Russula earlei</name>
    <dbReference type="NCBI Taxonomy" id="71964"/>
    <lineage>
        <taxon>Eukaryota</taxon>
        <taxon>Fungi</taxon>
        <taxon>Dikarya</taxon>
        <taxon>Basidiomycota</taxon>
        <taxon>Agaricomycotina</taxon>
        <taxon>Agaricomycetes</taxon>
        <taxon>Russulales</taxon>
        <taxon>Russulaceae</taxon>
        <taxon>Russula</taxon>
    </lineage>
</organism>
<accession>A0ACC0TTU8</accession>
<evidence type="ECO:0000313" key="2">
    <source>
        <dbReference type="Proteomes" id="UP001207468"/>
    </source>
</evidence>
<proteinExistence type="predicted"/>
<reference evidence="1" key="1">
    <citation type="submission" date="2021-03" db="EMBL/GenBank/DDBJ databases">
        <title>Evolutionary priming and transition to the ectomycorrhizal habit in an iconic lineage of mushroom-forming fungi: is preadaptation a requirement?</title>
        <authorList>
            <consortium name="DOE Joint Genome Institute"/>
            <person name="Looney B.P."/>
            <person name="Miyauchi S."/>
            <person name="Morin E."/>
            <person name="Drula E."/>
            <person name="Courty P.E."/>
            <person name="Chicoki N."/>
            <person name="Fauchery L."/>
            <person name="Kohler A."/>
            <person name="Kuo A."/>
            <person name="LaButti K."/>
            <person name="Pangilinan J."/>
            <person name="Lipzen A."/>
            <person name="Riley R."/>
            <person name="Andreopoulos W."/>
            <person name="He G."/>
            <person name="Johnson J."/>
            <person name="Barry K.W."/>
            <person name="Grigoriev I.V."/>
            <person name="Nagy L."/>
            <person name="Hibbett D."/>
            <person name="Henrissat B."/>
            <person name="Matheny P.B."/>
            <person name="Labbe J."/>
            <person name="Martin A.F."/>
        </authorList>
    </citation>
    <scope>NUCLEOTIDE SEQUENCE</scope>
    <source>
        <strain evidence="1">BPL698</strain>
    </source>
</reference>
<keyword evidence="2" id="KW-1185">Reference proteome</keyword>
<dbReference type="Proteomes" id="UP001207468">
    <property type="component" value="Unassembled WGS sequence"/>
</dbReference>
<comment type="caution">
    <text evidence="1">The sequence shown here is derived from an EMBL/GenBank/DDBJ whole genome shotgun (WGS) entry which is preliminary data.</text>
</comment>
<evidence type="ECO:0000313" key="1">
    <source>
        <dbReference type="EMBL" id="KAI9445816.1"/>
    </source>
</evidence>
<sequence length="299" mass="34336">MNSDNLHHQDSSPISTWAIPTARPFQVSVIAPHDQETSGQECNQRKMTINMLSNDVLMEIFDFYANGCDARINEWHTLLHVCRRWRYTVFAFPRHLNLRMEYVGQGRRYISEMLDAWPVLPLVMTCRDWEPLRRIHSSCAKIISALESRHHDRICEICFYDIPEPHLKNVVAAMWRPFPELRRLRLGGDNVVAAIPNSFLGGSAPCLRELEVDWIGFRGMKNLLLSANNLVTLSLWSIPTLVISPCNDGDLPLRVAQAQRLQTWIPLSSILTKRTIPIRSFAQPFPLSPRLRSKVLTST</sequence>
<name>A0ACC0TTU8_9AGAM</name>
<protein>
    <submittedName>
        <fullName evidence="1">Uncharacterized protein</fullName>
    </submittedName>
</protein>
<gene>
    <name evidence="1" type="ORF">F5148DRAFT_752870</name>
</gene>